<comment type="catalytic activity">
    <reaction evidence="2">
        <text>4-amino-2-methyl-5-(phosphooxymethyl)pyrimidine + ATP = 4-amino-2-methyl-5-(diphosphooxymethyl)pyrimidine + ADP</text>
        <dbReference type="Rhea" id="RHEA:19893"/>
        <dbReference type="ChEBI" id="CHEBI:30616"/>
        <dbReference type="ChEBI" id="CHEBI:57841"/>
        <dbReference type="ChEBI" id="CHEBI:58354"/>
        <dbReference type="ChEBI" id="CHEBI:456216"/>
        <dbReference type="EC" id="2.7.4.7"/>
    </reaction>
</comment>
<accession>A0A840QQ03</accession>
<dbReference type="FunFam" id="3.40.1190.20:FF:000003">
    <property type="entry name" value="Phosphomethylpyrimidine kinase ThiD"/>
    <property type="match status" value="1"/>
</dbReference>
<evidence type="ECO:0000256" key="7">
    <source>
        <dbReference type="ARBA" id="ARBA00019161"/>
    </source>
</evidence>
<name>A0A840QQ03_9BACI</name>
<reference evidence="17 18" key="1">
    <citation type="submission" date="2020-08" db="EMBL/GenBank/DDBJ databases">
        <title>Genomic Encyclopedia of Type Strains, Phase IV (KMG-IV): sequencing the most valuable type-strain genomes for metagenomic binning, comparative biology and taxonomic classification.</title>
        <authorList>
            <person name="Goeker M."/>
        </authorList>
    </citation>
    <scope>NUCLEOTIDE SEQUENCE [LARGE SCALE GENOMIC DNA]</scope>
    <source>
        <strain evidence="17 18">DSM 24696</strain>
    </source>
</reference>
<dbReference type="GO" id="GO:0005524">
    <property type="term" value="F:ATP binding"/>
    <property type="evidence" value="ECO:0007669"/>
    <property type="project" value="UniProtKB-KW"/>
</dbReference>
<evidence type="ECO:0000256" key="11">
    <source>
        <dbReference type="ARBA" id="ARBA00022840"/>
    </source>
</evidence>
<evidence type="ECO:0000259" key="16">
    <source>
        <dbReference type="Pfam" id="PF08543"/>
    </source>
</evidence>
<comment type="pathway">
    <text evidence="3">Cofactor biosynthesis; thiamine diphosphate biosynthesis; 4-amino-2-methyl-5-diphosphomethylpyrimidine from 5-amino-1-(5-phospho-D-ribosyl)imidazole: step 3/3.</text>
</comment>
<evidence type="ECO:0000256" key="5">
    <source>
        <dbReference type="ARBA" id="ARBA00012135"/>
    </source>
</evidence>
<dbReference type="PANTHER" id="PTHR20858">
    <property type="entry name" value="PHOSPHOMETHYLPYRIMIDINE KINASE"/>
    <property type="match status" value="1"/>
</dbReference>
<comment type="catalytic activity">
    <reaction evidence="1">
        <text>4-amino-5-hydroxymethyl-2-methylpyrimidine + ATP = 4-amino-2-methyl-5-(phosphooxymethyl)pyrimidine + ADP + H(+)</text>
        <dbReference type="Rhea" id="RHEA:23096"/>
        <dbReference type="ChEBI" id="CHEBI:15378"/>
        <dbReference type="ChEBI" id="CHEBI:16892"/>
        <dbReference type="ChEBI" id="CHEBI:30616"/>
        <dbReference type="ChEBI" id="CHEBI:58354"/>
        <dbReference type="ChEBI" id="CHEBI:456216"/>
        <dbReference type="EC" id="2.7.1.49"/>
    </reaction>
</comment>
<evidence type="ECO:0000313" key="18">
    <source>
        <dbReference type="Proteomes" id="UP000551878"/>
    </source>
</evidence>
<dbReference type="SUPFAM" id="SSF53613">
    <property type="entry name" value="Ribokinase-like"/>
    <property type="match status" value="1"/>
</dbReference>
<keyword evidence="11" id="KW-0067">ATP-binding</keyword>
<evidence type="ECO:0000256" key="8">
    <source>
        <dbReference type="ARBA" id="ARBA00022679"/>
    </source>
</evidence>
<dbReference type="GO" id="GO:0009228">
    <property type="term" value="P:thiamine biosynthetic process"/>
    <property type="evidence" value="ECO:0007669"/>
    <property type="project" value="UniProtKB-KW"/>
</dbReference>
<dbReference type="GO" id="GO:0008972">
    <property type="term" value="F:phosphomethylpyrimidine kinase activity"/>
    <property type="evidence" value="ECO:0007669"/>
    <property type="project" value="UniProtKB-EC"/>
</dbReference>
<keyword evidence="10 17" id="KW-0418">Kinase</keyword>
<evidence type="ECO:0000256" key="1">
    <source>
        <dbReference type="ARBA" id="ARBA00000151"/>
    </source>
</evidence>
<keyword evidence="9" id="KW-0547">Nucleotide-binding</keyword>
<dbReference type="EC" id="2.7.1.49" evidence="5"/>
<evidence type="ECO:0000256" key="2">
    <source>
        <dbReference type="ARBA" id="ARBA00000565"/>
    </source>
</evidence>
<dbReference type="GO" id="GO:0008902">
    <property type="term" value="F:hydroxymethylpyrimidine kinase activity"/>
    <property type="evidence" value="ECO:0007669"/>
    <property type="project" value="UniProtKB-EC"/>
</dbReference>
<keyword evidence="8 17" id="KW-0808">Transferase</keyword>
<dbReference type="EMBL" id="JACHHB010000006">
    <property type="protein sequence ID" value="MBB5173496.1"/>
    <property type="molecule type" value="Genomic_DNA"/>
</dbReference>
<comment type="pathway">
    <text evidence="13">Cofactor biosynthesis; thiamine diphosphate biosynthesis; 4-amino-2-methyl-5-diphosphomethylpyrimidine from 5-amino-1-(5-phospho-D-ribosyl)imidazole: step 2/3.</text>
</comment>
<dbReference type="EC" id="2.7.4.7" evidence="6"/>
<dbReference type="GO" id="GO:0005829">
    <property type="term" value="C:cytosol"/>
    <property type="evidence" value="ECO:0007669"/>
    <property type="project" value="TreeGrafter"/>
</dbReference>
<dbReference type="Gene3D" id="3.40.1190.20">
    <property type="match status" value="1"/>
</dbReference>
<feature type="domain" description="Pyridoxamine kinase/Phosphomethylpyrimidine kinase" evidence="16">
    <location>
        <begin position="13"/>
        <end position="258"/>
    </location>
</feature>
<dbReference type="PANTHER" id="PTHR20858:SF17">
    <property type="entry name" value="HYDROXYMETHYLPYRIMIDINE_PHOSPHOMETHYLPYRIMIDINE KINASE THI20-RELATED"/>
    <property type="match status" value="1"/>
</dbReference>
<evidence type="ECO:0000256" key="4">
    <source>
        <dbReference type="ARBA" id="ARBA00009879"/>
    </source>
</evidence>
<comment type="similarity">
    <text evidence="4">Belongs to the ThiD family.</text>
</comment>
<keyword evidence="12" id="KW-0784">Thiamine biosynthesis</keyword>
<sequence>MNIARALTIAGSDSGGGAGIQADLKTFQELDVFGMSVITAVTAQNTQEVKSVHPVPVEGVEEQLQAIADDIHVDAVKTGMLYDEERICVIAEQIKKAGWKKVVVDPVMVATTGMSLFQKRALSALIEYMVPLATILTPNIPEAEVLTDRKIETLDDRKEAARQLVDMGAKSVIIKGGHQAEGEHVIDVFYDGESYHTFERPRVETTNTHGTGCTFASAIAANLAQGKEIFQAVEEGKAFIHTAIEHALDVGHGHGPTNHAAWRFQGK</sequence>
<dbReference type="AlphaFoldDB" id="A0A840QQ03"/>
<evidence type="ECO:0000256" key="14">
    <source>
        <dbReference type="ARBA" id="ARBA00042102"/>
    </source>
</evidence>
<dbReference type="CDD" id="cd01169">
    <property type="entry name" value="HMPP_kinase"/>
    <property type="match status" value="1"/>
</dbReference>
<dbReference type="Proteomes" id="UP000551878">
    <property type="component" value="Unassembled WGS sequence"/>
</dbReference>
<evidence type="ECO:0000256" key="9">
    <source>
        <dbReference type="ARBA" id="ARBA00022741"/>
    </source>
</evidence>
<evidence type="ECO:0000256" key="6">
    <source>
        <dbReference type="ARBA" id="ARBA00012963"/>
    </source>
</evidence>
<evidence type="ECO:0000256" key="10">
    <source>
        <dbReference type="ARBA" id="ARBA00022777"/>
    </source>
</evidence>
<evidence type="ECO:0000256" key="13">
    <source>
        <dbReference type="ARBA" id="ARBA00037917"/>
    </source>
</evidence>
<keyword evidence="18" id="KW-1185">Reference proteome</keyword>
<protein>
    <recommendedName>
        <fullName evidence="7">Hydroxymethylpyrimidine/phosphomethylpyrimidine kinase</fullName>
        <ecNumber evidence="5">2.7.1.49</ecNumber>
        <ecNumber evidence="6">2.7.4.7</ecNumber>
    </recommendedName>
    <alternativeName>
        <fullName evidence="14">Hydroxymethylpyrimidine kinase</fullName>
    </alternativeName>
    <alternativeName>
        <fullName evidence="15">Hydroxymethylpyrimidine phosphate kinase</fullName>
    </alternativeName>
</protein>
<dbReference type="InterPro" id="IPR029056">
    <property type="entry name" value="Ribokinase-like"/>
</dbReference>
<dbReference type="InterPro" id="IPR004399">
    <property type="entry name" value="HMP/HMP-P_kinase_dom"/>
</dbReference>
<dbReference type="InterPro" id="IPR013749">
    <property type="entry name" value="PM/HMP-P_kinase-1"/>
</dbReference>
<evidence type="ECO:0000256" key="15">
    <source>
        <dbReference type="ARBA" id="ARBA00043176"/>
    </source>
</evidence>
<evidence type="ECO:0000256" key="3">
    <source>
        <dbReference type="ARBA" id="ARBA00004769"/>
    </source>
</evidence>
<dbReference type="Pfam" id="PF08543">
    <property type="entry name" value="Phos_pyr_kin"/>
    <property type="match status" value="1"/>
</dbReference>
<organism evidence="17 18">
    <name type="scientific">Texcoconibacillus texcoconensis</name>
    <dbReference type="NCBI Taxonomy" id="1095777"/>
    <lineage>
        <taxon>Bacteria</taxon>
        <taxon>Bacillati</taxon>
        <taxon>Bacillota</taxon>
        <taxon>Bacilli</taxon>
        <taxon>Bacillales</taxon>
        <taxon>Bacillaceae</taxon>
        <taxon>Texcoconibacillus</taxon>
    </lineage>
</organism>
<dbReference type="RefSeq" id="WP_184663940.1">
    <property type="nucleotide sequence ID" value="NZ_JACHHB010000006.1"/>
</dbReference>
<evidence type="ECO:0000313" key="17">
    <source>
        <dbReference type="EMBL" id="MBB5173496.1"/>
    </source>
</evidence>
<evidence type="ECO:0000256" key="12">
    <source>
        <dbReference type="ARBA" id="ARBA00022977"/>
    </source>
</evidence>
<comment type="caution">
    <text evidence="17">The sequence shown here is derived from an EMBL/GenBank/DDBJ whole genome shotgun (WGS) entry which is preliminary data.</text>
</comment>
<dbReference type="NCBIfam" id="TIGR00097">
    <property type="entry name" value="HMP-P_kinase"/>
    <property type="match status" value="1"/>
</dbReference>
<gene>
    <name evidence="17" type="ORF">HNQ41_001683</name>
</gene>
<proteinExistence type="inferred from homology"/>